<keyword evidence="3" id="KW-1185">Reference proteome</keyword>
<accession>A0A0G3WDD2</accession>
<evidence type="ECO:0000313" key="2">
    <source>
        <dbReference type="EMBL" id="AKL96656.1"/>
    </source>
</evidence>
<feature type="transmembrane region" description="Helical" evidence="1">
    <location>
        <begin position="32"/>
        <end position="50"/>
    </location>
</feature>
<evidence type="ECO:0000313" key="3">
    <source>
        <dbReference type="Proteomes" id="UP000035704"/>
    </source>
</evidence>
<gene>
    <name evidence="2" type="ORF">CACET_c32120</name>
</gene>
<organism evidence="2 3">
    <name type="scientific">Clostridium aceticum</name>
    <dbReference type="NCBI Taxonomy" id="84022"/>
    <lineage>
        <taxon>Bacteria</taxon>
        <taxon>Bacillati</taxon>
        <taxon>Bacillota</taxon>
        <taxon>Clostridia</taxon>
        <taxon>Eubacteriales</taxon>
        <taxon>Clostridiaceae</taxon>
        <taxon>Clostridium</taxon>
    </lineage>
</organism>
<dbReference type="Proteomes" id="UP000035704">
    <property type="component" value="Chromosome"/>
</dbReference>
<name>A0A0G3WDD2_9CLOT</name>
<keyword evidence="1" id="KW-0472">Membrane</keyword>
<keyword evidence="1" id="KW-1133">Transmembrane helix</keyword>
<dbReference type="RefSeq" id="WP_158386107.1">
    <property type="nucleotide sequence ID" value="NZ_CP009687.1"/>
</dbReference>
<sequence>MEKMVALAIWIIFVFILIVSLIVRAGREERTMLILIGLISILIAIKNLWFA</sequence>
<dbReference type="EMBL" id="CP009687">
    <property type="protein sequence ID" value="AKL96656.1"/>
    <property type="molecule type" value="Genomic_DNA"/>
</dbReference>
<proteinExistence type="predicted"/>
<dbReference type="KEGG" id="cace:CACET_c32120"/>
<evidence type="ECO:0000256" key="1">
    <source>
        <dbReference type="SAM" id="Phobius"/>
    </source>
</evidence>
<feature type="transmembrane region" description="Helical" evidence="1">
    <location>
        <begin position="6"/>
        <end position="25"/>
    </location>
</feature>
<protein>
    <submittedName>
        <fullName evidence="2">Uncharacterized protein</fullName>
    </submittedName>
</protein>
<dbReference type="AlphaFoldDB" id="A0A0G3WDD2"/>
<reference evidence="2 3" key="1">
    <citation type="submission" date="2014-10" db="EMBL/GenBank/DDBJ databases">
        <title>Genome sequence of Clostridium aceticum DSM 1496.</title>
        <authorList>
            <person name="Poehlein A."/>
            <person name="Schiel-Bengelsdorf B."/>
            <person name="Gottschalk G."/>
            <person name="Duerre P."/>
            <person name="Daniel R."/>
        </authorList>
    </citation>
    <scope>NUCLEOTIDE SEQUENCE [LARGE SCALE GENOMIC DNA]</scope>
    <source>
        <strain evidence="2 3">DSM 1496</strain>
    </source>
</reference>
<keyword evidence="1" id="KW-0812">Transmembrane</keyword>